<evidence type="ECO:0000313" key="8">
    <source>
        <dbReference type="EMBL" id="ADK79985.1"/>
    </source>
</evidence>
<feature type="compositionally biased region" description="Basic and acidic residues" evidence="6">
    <location>
        <begin position="121"/>
        <end position="131"/>
    </location>
</feature>
<dbReference type="GO" id="GO:0016020">
    <property type="term" value="C:membrane"/>
    <property type="evidence" value="ECO:0007669"/>
    <property type="project" value="InterPro"/>
</dbReference>
<dbReference type="Proteomes" id="UP000002318">
    <property type="component" value="Chromosome"/>
</dbReference>
<evidence type="ECO:0000256" key="5">
    <source>
        <dbReference type="ARBA" id="ARBA00023002"/>
    </source>
</evidence>
<feature type="region of interest" description="Disordered" evidence="6">
    <location>
        <begin position="120"/>
        <end position="140"/>
    </location>
</feature>
<keyword evidence="3" id="KW-0285">Flavoprotein</keyword>
<dbReference type="OrthoDB" id="311713at2"/>
<dbReference type="InterPro" id="IPR050315">
    <property type="entry name" value="FAD-oxidoreductase_2"/>
</dbReference>
<evidence type="ECO:0000313" key="9">
    <source>
        <dbReference type="Proteomes" id="UP000002318"/>
    </source>
</evidence>
<dbReference type="STRING" id="573413.Spirs_0850"/>
<dbReference type="eggNOG" id="COG3976">
    <property type="taxonomic scope" value="Bacteria"/>
</dbReference>
<proteinExistence type="predicted"/>
<evidence type="ECO:0000259" key="7">
    <source>
        <dbReference type="SMART" id="SM00900"/>
    </source>
</evidence>
<dbReference type="InterPro" id="IPR007329">
    <property type="entry name" value="FMN-bd"/>
</dbReference>
<keyword evidence="9" id="KW-1185">Reference proteome</keyword>
<accession>E1RCA5</accession>
<sequence>MRRSVRSVFFMVVTIISLLMLQSCTKELEALSYKPGTYTAEAQGHNGPVRVEVTCSESKIDSIKVVSHSETEGITDTVFSTIPEEIVKTQSLDVDGVSGATVAGNALIAAVADAVRQAGGDPEKLQGKGHEATGNGTGPEEKMSCDVVVVGAGGAGLAAANAAIEAGYDVVLLEKLSYTGGGFTYVEGVFGVNSPIQKKAGVDLSVETLFKESMDFHHWLPNASLLKAFYNNAGDSITWLMDRGVKFRGVITANPPDGNIAWHLFDGGKAGRLAVKNLTERIEKSPNGTILYETPGKALIIRDGKVCGVSAVKKDGGRLSVEARAVILATGGFSSNQALKEQYLRYPGYLNVGAGGREGDGLKMLSQVHADLVGMSAVLGAGLVMPIPISQQMGPDTRYPDILGAVYNEGLLTLSRQGRRFMNERLPIEYRSNATEQVGGTAFVVFDQKTVDEFIEQGQRFGFGIPRKLPKLQEGIDKALAEKNDWMFSADSLEGLSKQTGMPLENLKKSVADMNGYAAQGQDPEFYMEKKALFSIKEAPYYAVRVVLGMYATVGGSKVTEGLQVIDTDGNVVPGLYAIGLDAGGLYGDTYDMRIANGAASGFSVTSARLAVRDIQRWLKK</sequence>
<evidence type="ECO:0000256" key="1">
    <source>
        <dbReference type="ARBA" id="ARBA00001917"/>
    </source>
</evidence>
<dbReference type="PANTHER" id="PTHR43400">
    <property type="entry name" value="FUMARATE REDUCTASE"/>
    <property type="match status" value="1"/>
</dbReference>
<evidence type="ECO:0000256" key="2">
    <source>
        <dbReference type="ARBA" id="ARBA00001974"/>
    </source>
</evidence>
<dbReference type="PANTHER" id="PTHR43400:SF10">
    <property type="entry name" value="3-OXOSTEROID 1-DEHYDROGENASE"/>
    <property type="match status" value="1"/>
</dbReference>
<dbReference type="SUPFAM" id="SSF56425">
    <property type="entry name" value="Succinate dehydrogenase/fumarate reductase flavoprotein, catalytic domain"/>
    <property type="match status" value="1"/>
</dbReference>
<comment type="cofactor">
    <cofactor evidence="1">
        <name>FMN</name>
        <dbReference type="ChEBI" id="CHEBI:58210"/>
    </cofactor>
</comment>
<name>E1RCA5_SEDSS</name>
<evidence type="ECO:0000256" key="3">
    <source>
        <dbReference type="ARBA" id="ARBA00022630"/>
    </source>
</evidence>
<dbReference type="GO" id="GO:0008202">
    <property type="term" value="P:steroid metabolic process"/>
    <property type="evidence" value="ECO:0007669"/>
    <property type="project" value="UniProtKB-ARBA"/>
</dbReference>
<dbReference type="eggNOG" id="COG1053">
    <property type="taxonomic scope" value="Bacteria"/>
</dbReference>
<dbReference type="InterPro" id="IPR003953">
    <property type="entry name" value="FAD-dep_OxRdtase_2_FAD-bd"/>
</dbReference>
<keyword evidence="5" id="KW-0560">Oxidoreductase</keyword>
<reference evidence="8 9" key="1">
    <citation type="journal article" date="2010" name="Stand. Genomic Sci.">
        <title>Complete genome sequence of Spirochaeta smaragdinae type strain (SEBR 4228).</title>
        <authorList>
            <person name="Mavromatis K."/>
            <person name="Yasawong M."/>
            <person name="Chertkov O."/>
            <person name="Lapidus A."/>
            <person name="Lucas S."/>
            <person name="Nolan M."/>
            <person name="Del Rio T.G."/>
            <person name="Tice H."/>
            <person name="Cheng J.F."/>
            <person name="Pitluck S."/>
            <person name="Liolios K."/>
            <person name="Ivanova N."/>
            <person name="Tapia R."/>
            <person name="Han C."/>
            <person name="Bruce D."/>
            <person name="Goodwin L."/>
            <person name="Pati A."/>
            <person name="Chen A."/>
            <person name="Palaniappan K."/>
            <person name="Land M."/>
            <person name="Hauser L."/>
            <person name="Chang Y.J."/>
            <person name="Jeffries C.D."/>
            <person name="Detter J.C."/>
            <person name="Rohde M."/>
            <person name="Brambilla E."/>
            <person name="Spring S."/>
            <person name="Goker M."/>
            <person name="Sikorski J."/>
            <person name="Woyke T."/>
            <person name="Bristow J."/>
            <person name="Eisen J.A."/>
            <person name="Markowitz V."/>
            <person name="Hugenholtz P."/>
            <person name="Klenk H.P."/>
            <person name="Kyrpides N.C."/>
        </authorList>
    </citation>
    <scope>NUCLEOTIDE SEQUENCE [LARGE SCALE GENOMIC DNA]</scope>
    <source>
        <strain evidence="9">DSM 11293 / JCM 15392 / SEBR 4228</strain>
    </source>
</reference>
<comment type="cofactor">
    <cofactor evidence="2">
        <name>FAD</name>
        <dbReference type="ChEBI" id="CHEBI:57692"/>
    </cofactor>
</comment>
<dbReference type="InterPro" id="IPR036188">
    <property type="entry name" value="FAD/NAD-bd_sf"/>
</dbReference>
<dbReference type="SUPFAM" id="SSF51905">
    <property type="entry name" value="FAD/NAD(P)-binding domain"/>
    <property type="match status" value="1"/>
</dbReference>
<dbReference type="GO" id="GO:0010181">
    <property type="term" value="F:FMN binding"/>
    <property type="evidence" value="ECO:0007669"/>
    <property type="project" value="InterPro"/>
</dbReference>
<dbReference type="PRINTS" id="PR00411">
    <property type="entry name" value="PNDRDTASEI"/>
</dbReference>
<dbReference type="RefSeq" id="WP_013253449.1">
    <property type="nucleotide sequence ID" value="NC_014364.1"/>
</dbReference>
<dbReference type="Gene3D" id="3.50.50.60">
    <property type="entry name" value="FAD/NAD(P)-binding domain"/>
    <property type="match status" value="1"/>
</dbReference>
<dbReference type="EMBL" id="CP002116">
    <property type="protein sequence ID" value="ADK79985.1"/>
    <property type="molecule type" value="Genomic_DNA"/>
</dbReference>
<dbReference type="Gene3D" id="3.90.1010.20">
    <property type="match status" value="1"/>
</dbReference>
<dbReference type="InterPro" id="IPR027477">
    <property type="entry name" value="Succ_DH/fumarate_Rdtase_cat_sf"/>
</dbReference>
<dbReference type="KEGG" id="ssm:Spirs_0850"/>
<dbReference type="PROSITE" id="PS51257">
    <property type="entry name" value="PROKAR_LIPOPROTEIN"/>
    <property type="match status" value="1"/>
</dbReference>
<evidence type="ECO:0000256" key="4">
    <source>
        <dbReference type="ARBA" id="ARBA00022827"/>
    </source>
</evidence>
<dbReference type="Gene3D" id="3.90.700.10">
    <property type="entry name" value="Succinate dehydrogenase/fumarate reductase flavoprotein, catalytic domain"/>
    <property type="match status" value="1"/>
</dbReference>
<feature type="domain" description="FMN-binding" evidence="7">
    <location>
        <begin position="44"/>
        <end position="118"/>
    </location>
</feature>
<dbReference type="GO" id="GO:0016491">
    <property type="term" value="F:oxidoreductase activity"/>
    <property type="evidence" value="ECO:0007669"/>
    <property type="project" value="UniProtKB-KW"/>
</dbReference>
<dbReference type="Pfam" id="PF00890">
    <property type="entry name" value="FAD_binding_2"/>
    <property type="match status" value="1"/>
</dbReference>
<protein>
    <submittedName>
        <fullName evidence="8">Fumarate reductase/succinate dehydrogenase flavoprotein domain protein</fullName>
    </submittedName>
</protein>
<dbReference type="HOGENOM" id="CLU_011398_4_0_12"/>
<dbReference type="SMART" id="SM00900">
    <property type="entry name" value="FMN_bind"/>
    <property type="match status" value="1"/>
</dbReference>
<organism evidence="8 9">
    <name type="scientific">Sediminispirochaeta smaragdinae (strain DSM 11293 / JCM 15392 / SEBR 4228)</name>
    <name type="common">Spirochaeta smaragdinae</name>
    <dbReference type="NCBI Taxonomy" id="573413"/>
    <lineage>
        <taxon>Bacteria</taxon>
        <taxon>Pseudomonadati</taxon>
        <taxon>Spirochaetota</taxon>
        <taxon>Spirochaetia</taxon>
        <taxon>Spirochaetales</taxon>
        <taxon>Spirochaetaceae</taxon>
        <taxon>Sediminispirochaeta</taxon>
    </lineage>
</organism>
<dbReference type="AlphaFoldDB" id="E1RCA5"/>
<gene>
    <name evidence="8" type="ordered locus">Spirs_0850</name>
</gene>
<keyword evidence="4" id="KW-0274">FAD</keyword>
<dbReference type="Pfam" id="PF04205">
    <property type="entry name" value="FMN_bind"/>
    <property type="match status" value="1"/>
</dbReference>
<evidence type="ECO:0000256" key="6">
    <source>
        <dbReference type="SAM" id="MobiDB-lite"/>
    </source>
</evidence>